<dbReference type="Proteomes" id="UP001299970">
    <property type="component" value="Unassembled WGS sequence"/>
</dbReference>
<feature type="transmembrane region" description="Helical" evidence="1">
    <location>
        <begin position="105"/>
        <end position="131"/>
    </location>
</feature>
<keyword evidence="3" id="KW-1185">Reference proteome</keyword>
<evidence type="ECO:0000256" key="1">
    <source>
        <dbReference type="SAM" id="Phobius"/>
    </source>
</evidence>
<dbReference type="EMBL" id="JAKXMK010000043">
    <property type="protein sequence ID" value="MCH6171433.1"/>
    <property type="molecule type" value="Genomic_DNA"/>
</dbReference>
<keyword evidence="1" id="KW-1133">Transmembrane helix</keyword>
<sequence length="184" mass="18790">MSSDEAGGSQGILRGVVLAGTTSLLTAAGHLAGGGTIPSLALLILLFPLLTGVFVAIARHVAGVAGTVVRLAAGQVVLHYLMVLMHPTHAVADPMAMSSWRMLGMHAAVTVATAVAVRHADAAMLAVGAVLRRVVPRRLVLPAVQCPLPRVVVPEPAVPAHLARALSVAHIRRGPPVGSSALQH</sequence>
<name>A0ABS9TSN2_9PSEU</name>
<proteinExistence type="predicted"/>
<protein>
    <recommendedName>
        <fullName evidence="4">Integral membrane protein</fullName>
    </recommendedName>
</protein>
<evidence type="ECO:0000313" key="3">
    <source>
        <dbReference type="Proteomes" id="UP001299970"/>
    </source>
</evidence>
<reference evidence="2 3" key="1">
    <citation type="submission" date="2022-03" db="EMBL/GenBank/DDBJ databases">
        <title>Pseudonocardia alaer sp. nov., a novel actinomycete isolated from reed forest soil.</title>
        <authorList>
            <person name="Wang L."/>
        </authorList>
    </citation>
    <scope>NUCLEOTIDE SEQUENCE [LARGE SCALE GENOMIC DNA]</scope>
    <source>
        <strain evidence="2 3">Y-16303</strain>
    </source>
</reference>
<keyword evidence="1" id="KW-0472">Membrane</keyword>
<gene>
    <name evidence="2" type="ORF">MMF94_37560</name>
</gene>
<organism evidence="2 3">
    <name type="scientific">Pseudonocardia alaniniphila</name>
    <dbReference type="NCBI Taxonomy" id="75291"/>
    <lineage>
        <taxon>Bacteria</taxon>
        <taxon>Bacillati</taxon>
        <taxon>Actinomycetota</taxon>
        <taxon>Actinomycetes</taxon>
        <taxon>Pseudonocardiales</taxon>
        <taxon>Pseudonocardiaceae</taxon>
        <taxon>Pseudonocardia</taxon>
    </lineage>
</organism>
<evidence type="ECO:0000313" key="2">
    <source>
        <dbReference type="EMBL" id="MCH6171433.1"/>
    </source>
</evidence>
<accession>A0ABS9TSN2</accession>
<feature type="transmembrane region" description="Helical" evidence="1">
    <location>
        <begin position="64"/>
        <end position="85"/>
    </location>
</feature>
<keyword evidence="1" id="KW-0812">Transmembrane</keyword>
<evidence type="ECO:0008006" key="4">
    <source>
        <dbReference type="Google" id="ProtNLM"/>
    </source>
</evidence>
<feature type="transmembrane region" description="Helical" evidence="1">
    <location>
        <begin position="37"/>
        <end position="57"/>
    </location>
</feature>
<comment type="caution">
    <text evidence="2">The sequence shown here is derived from an EMBL/GenBank/DDBJ whole genome shotgun (WGS) entry which is preliminary data.</text>
</comment>
<dbReference type="RefSeq" id="WP_241042239.1">
    <property type="nucleotide sequence ID" value="NZ_BAAAJF010000038.1"/>
</dbReference>